<accession>A0A2S0US35</accession>
<gene>
    <name evidence="2" type="ORF">HYN69_18690</name>
</gene>
<dbReference type="PANTHER" id="PTHR43685:SF2">
    <property type="entry name" value="GLYCOSYLTRANSFERASE 2-LIKE DOMAIN-CONTAINING PROTEIN"/>
    <property type="match status" value="1"/>
</dbReference>
<dbReference type="InterPro" id="IPR029044">
    <property type="entry name" value="Nucleotide-diphossugar_trans"/>
</dbReference>
<evidence type="ECO:0000259" key="1">
    <source>
        <dbReference type="Pfam" id="PF00535"/>
    </source>
</evidence>
<dbReference type="AlphaFoldDB" id="A0A2S0US35"/>
<dbReference type="Pfam" id="PF00535">
    <property type="entry name" value="Glycos_transf_2"/>
    <property type="match status" value="1"/>
</dbReference>
<dbReference type="EMBL" id="CP028919">
    <property type="protein sequence ID" value="AWB50628.1"/>
    <property type="molecule type" value="Genomic_DNA"/>
</dbReference>
<name>A0A2S0US35_9RHOB</name>
<evidence type="ECO:0000313" key="3">
    <source>
        <dbReference type="Proteomes" id="UP000244496"/>
    </source>
</evidence>
<dbReference type="Gene3D" id="3.90.550.10">
    <property type="entry name" value="Spore Coat Polysaccharide Biosynthesis Protein SpsA, Chain A"/>
    <property type="match status" value="1"/>
</dbReference>
<organism evidence="2 3">
    <name type="scientific">Paragemmobacter aquarius</name>
    <dbReference type="NCBI Taxonomy" id="2169400"/>
    <lineage>
        <taxon>Bacteria</taxon>
        <taxon>Pseudomonadati</taxon>
        <taxon>Pseudomonadota</taxon>
        <taxon>Alphaproteobacteria</taxon>
        <taxon>Rhodobacterales</taxon>
        <taxon>Paracoccaceae</taxon>
        <taxon>Paragemmobacter</taxon>
    </lineage>
</organism>
<keyword evidence="2" id="KW-0614">Plasmid</keyword>
<dbReference type="SUPFAM" id="SSF53448">
    <property type="entry name" value="Nucleotide-diphospho-sugar transferases"/>
    <property type="match status" value="1"/>
</dbReference>
<dbReference type="KEGG" id="geh:HYN69_18690"/>
<feature type="domain" description="Glycosyltransferase 2-like" evidence="1">
    <location>
        <begin position="17"/>
        <end position="169"/>
    </location>
</feature>
<protein>
    <submittedName>
        <fullName evidence="2">Glycosyltransferase</fullName>
    </submittedName>
</protein>
<geneLocation type="plasmid" evidence="2">
    <name>unnamed1</name>
</geneLocation>
<reference evidence="2 3" key="1">
    <citation type="submission" date="2018-04" db="EMBL/GenBank/DDBJ databases">
        <title>Genome sequencing of Gemmobacter.</title>
        <authorList>
            <person name="Yi H."/>
            <person name="Baek M.-G."/>
        </authorList>
    </citation>
    <scope>NUCLEOTIDE SEQUENCE [LARGE SCALE GENOMIC DNA]</scope>
    <source>
        <strain evidence="2 3">HYN0069</strain>
        <plasmid evidence="3">Plasmid unnamed1</plasmid>
    </source>
</reference>
<evidence type="ECO:0000313" key="2">
    <source>
        <dbReference type="EMBL" id="AWB50628.1"/>
    </source>
</evidence>
<sequence>MGCSFTKAGLKMIEIDLCICTFRRDSLADAIRSAAAQALPAGHSQNIIVADNDEAPTAQARVKALGLAVTYIHAPARNISIARNACLDAAKGEWIAFLDDDETAPSDWLAQLLSCAAETGADAVFGPSRAVYPAGTPDWITANDFHSNRPQRRAGTVETGHSCNVVFRRPPQGIRFDPALGRSGGEDTDFFYRLHRAGSRFAICEQAQVTEPVSPSRLSFRWLAERRMAEGQHYAQSVGRSRSVLVAASLAKAAFSAARAFPYATNRPKLAFWTLRALFHLGVVRGAIKPSQREIYGS</sequence>
<keyword evidence="2" id="KW-0808">Transferase</keyword>
<dbReference type="InterPro" id="IPR001173">
    <property type="entry name" value="Glyco_trans_2-like"/>
</dbReference>
<dbReference type="InterPro" id="IPR050834">
    <property type="entry name" value="Glycosyltransf_2"/>
</dbReference>
<keyword evidence="3" id="KW-1185">Reference proteome</keyword>
<proteinExistence type="predicted"/>
<dbReference type="GO" id="GO:0016740">
    <property type="term" value="F:transferase activity"/>
    <property type="evidence" value="ECO:0007669"/>
    <property type="project" value="UniProtKB-KW"/>
</dbReference>
<dbReference type="PANTHER" id="PTHR43685">
    <property type="entry name" value="GLYCOSYLTRANSFERASE"/>
    <property type="match status" value="1"/>
</dbReference>
<dbReference type="Proteomes" id="UP000244496">
    <property type="component" value="Plasmid unnamed1"/>
</dbReference>